<evidence type="ECO:0000256" key="1">
    <source>
        <dbReference type="SAM" id="MobiDB-lite"/>
    </source>
</evidence>
<dbReference type="Proteomes" id="UP000039046">
    <property type="component" value="Unassembled WGS sequence"/>
</dbReference>
<accession>A0A0A1TJG7</accession>
<keyword evidence="3" id="KW-1185">Reference proteome</keyword>
<dbReference type="EMBL" id="CDHN01000010">
    <property type="protein sequence ID" value="CEJ95229.1"/>
    <property type="molecule type" value="Genomic_DNA"/>
</dbReference>
<evidence type="ECO:0000313" key="3">
    <source>
        <dbReference type="Proteomes" id="UP000039046"/>
    </source>
</evidence>
<dbReference type="OrthoDB" id="4938946at2759"/>
<dbReference type="HOGENOM" id="CLU_031555_3_2_1"/>
<evidence type="ECO:0000313" key="2">
    <source>
        <dbReference type="EMBL" id="CEJ95229.1"/>
    </source>
</evidence>
<evidence type="ECO:0008006" key="4">
    <source>
        <dbReference type="Google" id="ProtNLM"/>
    </source>
</evidence>
<feature type="region of interest" description="Disordered" evidence="1">
    <location>
        <begin position="29"/>
        <end position="54"/>
    </location>
</feature>
<name>A0A0A1TJG7_9HYPO</name>
<proteinExistence type="predicted"/>
<sequence>MFSQIIEIDSDGDLLIVVPSKLAWETENVGSSPKLAEEPPNLDAGNGSVTNRPRSLSSIDIDETADAAGDLLHATFRVSMKHLTMASERAGKMFQLGFSESEQDESTGYRKWTFDAIFDIEAFKTVLFIIHGRTKSVPEHITLQMLAEISAVVDDLQCADAVWFCAKKWLRELDTSPMEDLSKELFEWIFIASVFHESEIFERATHTAVLNTTGSIDDYGLPILRKIMDDIEQDRQDLLQYLLSKLDAKVAELLTAPRDCPNACTEMLLGALVRQMNSIGILNVSGNRDVALVGRSLNSIIEEISSFQSSTIFVDCNSSQDHFDIWDRRNERSNGYGHDWASRKSNKKQSTNKFVPRNLPQSLVYHDCSLKTHIEAMLQEVRFRIRGLSLKRYVELER</sequence>
<organism evidence="2 3">
    <name type="scientific">[Torrubiella] hemipterigena</name>
    <dbReference type="NCBI Taxonomy" id="1531966"/>
    <lineage>
        <taxon>Eukaryota</taxon>
        <taxon>Fungi</taxon>
        <taxon>Dikarya</taxon>
        <taxon>Ascomycota</taxon>
        <taxon>Pezizomycotina</taxon>
        <taxon>Sordariomycetes</taxon>
        <taxon>Hypocreomycetidae</taxon>
        <taxon>Hypocreales</taxon>
        <taxon>Clavicipitaceae</taxon>
        <taxon>Clavicipitaceae incertae sedis</taxon>
        <taxon>'Torrubiella' clade</taxon>
    </lineage>
</organism>
<dbReference type="AlphaFoldDB" id="A0A0A1TJG7"/>
<dbReference type="STRING" id="1531966.A0A0A1TJG7"/>
<reference evidence="2 3" key="1">
    <citation type="journal article" date="2015" name="Genome Announc.">
        <title>Draft Genome Sequence and Gene Annotation of the Entomopathogenic Fungus Verticillium hemipterigenum.</title>
        <authorList>
            <person name="Horn F."/>
            <person name="Habel A."/>
            <person name="Scharf D.H."/>
            <person name="Dworschak J."/>
            <person name="Brakhage A.A."/>
            <person name="Guthke R."/>
            <person name="Hertweck C."/>
            <person name="Linde J."/>
        </authorList>
    </citation>
    <scope>NUCLEOTIDE SEQUENCE [LARGE SCALE GENOMIC DNA]</scope>
</reference>
<protein>
    <recommendedName>
        <fullName evidence="4">BTB domain-containing protein</fullName>
    </recommendedName>
</protein>
<gene>
    <name evidence="2" type="ORF">VHEMI10723</name>
</gene>